<organism evidence="3 4">
    <name type="scientific">Arcanobacterium buesumense</name>
    <dbReference type="NCBI Taxonomy" id="2722751"/>
    <lineage>
        <taxon>Bacteria</taxon>
        <taxon>Bacillati</taxon>
        <taxon>Actinomycetota</taxon>
        <taxon>Actinomycetes</taxon>
        <taxon>Actinomycetales</taxon>
        <taxon>Actinomycetaceae</taxon>
        <taxon>Arcanobacterium</taxon>
    </lineage>
</organism>
<keyword evidence="4" id="KW-1185">Reference proteome</keyword>
<dbReference type="SUPFAM" id="SSF47413">
    <property type="entry name" value="lambda repressor-like DNA-binding domains"/>
    <property type="match status" value="1"/>
</dbReference>
<feature type="domain" description="HTH cro/C1-type" evidence="2">
    <location>
        <begin position="22"/>
        <end position="77"/>
    </location>
</feature>
<evidence type="ECO:0000313" key="3">
    <source>
        <dbReference type="EMBL" id="QJC22036.1"/>
    </source>
</evidence>
<dbReference type="EMBL" id="CP050804">
    <property type="protein sequence ID" value="QJC22036.1"/>
    <property type="molecule type" value="Genomic_DNA"/>
</dbReference>
<dbReference type="InterPro" id="IPR001387">
    <property type="entry name" value="Cro/C1-type_HTH"/>
</dbReference>
<dbReference type="GO" id="GO:0003677">
    <property type="term" value="F:DNA binding"/>
    <property type="evidence" value="ECO:0007669"/>
    <property type="project" value="InterPro"/>
</dbReference>
<sequence>MKRQVKQRTDVTPLIFNIVEIIKASLKDAELEQKQLAKLTNISEPSMSRIMKRQRVMDINELDFICKALGLTTWKVVKQAEEALLPPRNIASLDDRRRNMSEEPPNIELLASSPHNIEEDQPSYDDF</sequence>
<dbReference type="AlphaFoldDB" id="A0A6H2ELT7"/>
<dbReference type="Proteomes" id="UP000502298">
    <property type="component" value="Chromosome"/>
</dbReference>
<dbReference type="Pfam" id="PF13443">
    <property type="entry name" value="HTH_26"/>
    <property type="match status" value="1"/>
</dbReference>
<dbReference type="Gene3D" id="1.10.260.40">
    <property type="entry name" value="lambda repressor-like DNA-binding domains"/>
    <property type="match status" value="1"/>
</dbReference>
<name>A0A6H2ELT7_9ACTO</name>
<evidence type="ECO:0000256" key="1">
    <source>
        <dbReference type="SAM" id="MobiDB-lite"/>
    </source>
</evidence>
<proteinExistence type="predicted"/>
<evidence type="ECO:0000259" key="2">
    <source>
        <dbReference type="PROSITE" id="PS50943"/>
    </source>
</evidence>
<feature type="region of interest" description="Disordered" evidence="1">
    <location>
        <begin position="88"/>
        <end position="127"/>
    </location>
</feature>
<dbReference type="CDD" id="cd00093">
    <property type="entry name" value="HTH_XRE"/>
    <property type="match status" value="1"/>
</dbReference>
<reference evidence="3 4" key="1">
    <citation type="submission" date="2020-03" db="EMBL/GenBank/DDBJ databases">
        <title>Complete genome of Arcanobacterium buesumensis sp. nov. strain 2701.</title>
        <authorList>
            <person name="Borowiak M."/>
            <person name="Alssahen M."/>
            <person name="Laemmler C."/>
            <person name="Malorny B."/>
            <person name="Hassan A."/>
            <person name="Prenger-Berninghoff E."/>
            <person name="Ploetz M."/>
            <person name="Abdulmawjood A."/>
        </authorList>
    </citation>
    <scope>NUCLEOTIDE SEQUENCE [LARGE SCALE GENOMIC DNA]</scope>
    <source>
        <strain evidence="3 4">2701</strain>
    </source>
</reference>
<dbReference type="SMART" id="SM00530">
    <property type="entry name" value="HTH_XRE"/>
    <property type="match status" value="1"/>
</dbReference>
<dbReference type="InterPro" id="IPR010982">
    <property type="entry name" value="Lambda_DNA-bd_dom_sf"/>
</dbReference>
<protein>
    <submittedName>
        <fullName evidence="3">Helix-turn-helix transcriptional regulator</fullName>
    </submittedName>
</protein>
<evidence type="ECO:0000313" key="4">
    <source>
        <dbReference type="Proteomes" id="UP000502298"/>
    </source>
</evidence>
<dbReference type="KEGG" id="arca:HC352_05645"/>
<dbReference type="PROSITE" id="PS50943">
    <property type="entry name" value="HTH_CROC1"/>
    <property type="match status" value="1"/>
</dbReference>
<dbReference type="RefSeq" id="WP_168917970.1">
    <property type="nucleotide sequence ID" value="NZ_CP050804.1"/>
</dbReference>
<gene>
    <name evidence="3" type="ORF">HC352_05645</name>
</gene>
<accession>A0A6H2ELT7</accession>